<feature type="compositionally biased region" description="Polar residues" evidence="1">
    <location>
        <begin position="128"/>
        <end position="146"/>
    </location>
</feature>
<gene>
    <name evidence="2" type="ORF">BaRGS_00033296</name>
</gene>
<evidence type="ECO:0000256" key="1">
    <source>
        <dbReference type="SAM" id="MobiDB-lite"/>
    </source>
</evidence>
<name>A0ABD0JKC6_9CAEN</name>
<feature type="region of interest" description="Disordered" evidence="1">
    <location>
        <begin position="1"/>
        <end position="229"/>
    </location>
</feature>
<accession>A0ABD0JKC6</accession>
<feature type="compositionally biased region" description="Polar residues" evidence="1">
    <location>
        <begin position="215"/>
        <end position="229"/>
    </location>
</feature>
<keyword evidence="3" id="KW-1185">Reference proteome</keyword>
<sequence length="229" mass="23619">MDRGIHHPEDKSGERGLIPRSPPVGRSRSGQHPPPSGSYAQALTRKACRSVAVGTDDPPTERPRVSEAASLPASSARPQFAMRANISFSDGSVPAGLSTRTSEEPVIIDCSQEKTPPAVGAKPDAGSPGTSSSARGAGQGTQSQRQPLPPPPPPKPPDGKPPAATKQKKKLRGPRSVREKKGDADTPLSNRFDVLAPPDVEMDVDPSASVLPASGGSTQSTPAASPAKN</sequence>
<dbReference type="AlphaFoldDB" id="A0ABD0JKC6"/>
<evidence type="ECO:0000313" key="3">
    <source>
        <dbReference type="Proteomes" id="UP001519460"/>
    </source>
</evidence>
<comment type="caution">
    <text evidence="2">The sequence shown here is derived from an EMBL/GenBank/DDBJ whole genome shotgun (WGS) entry which is preliminary data.</text>
</comment>
<reference evidence="2 3" key="1">
    <citation type="journal article" date="2023" name="Sci. Data">
        <title>Genome assembly of the Korean intertidal mud-creeper Batillaria attramentaria.</title>
        <authorList>
            <person name="Patra A.K."/>
            <person name="Ho P.T."/>
            <person name="Jun S."/>
            <person name="Lee S.J."/>
            <person name="Kim Y."/>
            <person name="Won Y.J."/>
        </authorList>
    </citation>
    <scope>NUCLEOTIDE SEQUENCE [LARGE SCALE GENOMIC DNA]</scope>
    <source>
        <strain evidence="2">Wonlab-2016</strain>
    </source>
</reference>
<dbReference type="Proteomes" id="UP001519460">
    <property type="component" value="Unassembled WGS sequence"/>
</dbReference>
<organism evidence="2 3">
    <name type="scientific">Batillaria attramentaria</name>
    <dbReference type="NCBI Taxonomy" id="370345"/>
    <lineage>
        <taxon>Eukaryota</taxon>
        <taxon>Metazoa</taxon>
        <taxon>Spiralia</taxon>
        <taxon>Lophotrochozoa</taxon>
        <taxon>Mollusca</taxon>
        <taxon>Gastropoda</taxon>
        <taxon>Caenogastropoda</taxon>
        <taxon>Sorbeoconcha</taxon>
        <taxon>Cerithioidea</taxon>
        <taxon>Batillariidae</taxon>
        <taxon>Batillaria</taxon>
    </lineage>
</organism>
<proteinExistence type="predicted"/>
<feature type="compositionally biased region" description="Basic residues" evidence="1">
    <location>
        <begin position="166"/>
        <end position="175"/>
    </location>
</feature>
<dbReference type="EMBL" id="JACVVK020000405">
    <property type="protein sequence ID" value="KAK7475477.1"/>
    <property type="molecule type" value="Genomic_DNA"/>
</dbReference>
<evidence type="ECO:0000313" key="2">
    <source>
        <dbReference type="EMBL" id="KAK7475477.1"/>
    </source>
</evidence>
<feature type="compositionally biased region" description="Basic and acidic residues" evidence="1">
    <location>
        <begin position="1"/>
        <end position="14"/>
    </location>
</feature>
<feature type="compositionally biased region" description="Pro residues" evidence="1">
    <location>
        <begin position="147"/>
        <end position="160"/>
    </location>
</feature>
<protein>
    <submittedName>
        <fullName evidence="2">Uncharacterized protein</fullName>
    </submittedName>
</protein>